<dbReference type="InterPro" id="IPR027417">
    <property type="entry name" value="P-loop_NTPase"/>
</dbReference>
<evidence type="ECO:0000256" key="1">
    <source>
        <dbReference type="ARBA" id="ARBA00004417"/>
    </source>
</evidence>
<dbReference type="InterPro" id="IPR003593">
    <property type="entry name" value="AAA+_ATPase"/>
</dbReference>
<sequence>MSDILLEIRNLSTYFETRSGVVKAVDGLDLTLRRNHTMCVVGESGSGKSMTASSILQILKRPGRIVSGEMIYHFRDGRTVDIARLDPNSKQMRAIRGKYISMIFQEPMTSMSPVHTIGSQISEMMLVHEDVSKAEAKARTIELLTRVRIPDAAARFSSYPFQLSGGMRQRAMIAMALACRPDLVIADEPTTALDVTTQANVLNLMREIQRESGISIMLITHDLGVVAEVADDVTVMYLGRTMEQANVFDLFNAPKHPYTRALLGSVPRLDLQRGERLTQIRGMVPNPFARPTGCPFVTRCPERRFGLCDRQEPDLYRLDGSTSRCFQHDPVHAAAWAQNDEVLA</sequence>
<dbReference type="PROSITE" id="PS00211">
    <property type="entry name" value="ABC_TRANSPORTER_1"/>
    <property type="match status" value="1"/>
</dbReference>
<gene>
    <name evidence="11" type="ORF">GCM10010862_34090</name>
</gene>
<evidence type="ECO:0000259" key="10">
    <source>
        <dbReference type="PROSITE" id="PS50893"/>
    </source>
</evidence>
<evidence type="ECO:0000256" key="7">
    <source>
        <dbReference type="ARBA" id="ARBA00022840"/>
    </source>
</evidence>
<dbReference type="Pfam" id="PF08352">
    <property type="entry name" value="oligo_HPY"/>
    <property type="match status" value="1"/>
</dbReference>
<proteinExistence type="inferred from homology"/>
<keyword evidence="9" id="KW-0472">Membrane</keyword>
<accession>A0ABQ5W7T3</accession>
<keyword evidence="7 11" id="KW-0067">ATP-binding</keyword>
<dbReference type="Pfam" id="PF00005">
    <property type="entry name" value="ABC_tran"/>
    <property type="match status" value="1"/>
</dbReference>
<keyword evidence="4" id="KW-1003">Cell membrane</keyword>
<dbReference type="PANTHER" id="PTHR43297">
    <property type="entry name" value="OLIGOPEPTIDE TRANSPORT ATP-BINDING PROTEIN APPD"/>
    <property type="match status" value="1"/>
</dbReference>
<evidence type="ECO:0000313" key="11">
    <source>
        <dbReference type="EMBL" id="GLQ56150.1"/>
    </source>
</evidence>
<comment type="similarity">
    <text evidence="2">Belongs to the ABC transporter superfamily.</text>
</comment>
<evidence type="ECO:0000256" key="9">
    <source>
        <dbReference type="ARBA" id="ARBA00023136"/>
    </source>
</evidence>
<evidence type="ECO:0000256" key="8">
    <source>
        <dbReference type="ARBA" id="ARBA00022967"/>
    </source>
</evidence>
<dbReference type="InterPro" id="IPR003439">
    <property type="entry name" value="ABC_transporter-like_ATP-bd"/>
</dbReference>
<organism evidence="11 12">
    <name type="scientific">Devosia nitrariae</name>
    <dbReference type="NCBI Taxonomy" id="2071872"/>
    <lineage>
        <taxon>Bacteria</taxon>
        <taxon>Pseudomonadati</taxon>
        <taxon>Pseudomonadota</taxon>
        <taxon>Alphaproteobacteria</taxon>
        <taxon>Hyphomicrobiales</taxon>
        <taxon>Devosiaceae</taxon>
        <taxon>Devosia</taxon>
    </lineage>
</organism>
<comment type="caution">
    <text evidence="11">The sequence shown here is derived from an EMBL/GenBank/DDBJ whole genome shotgun (WGS) entry which is preliminary data.</text>
</comment>
<dbReference type="PROSITE" id="PS50893">
    <property type="entry name" value="ABC_TRANSPORTER_2"/>
    <property type="match status" value="1"/>
</dbReference>
<dbReference type="RefSeq" id="WP_284341567.1">
    <property type="nucleotide sequence ID" value="NZ_BSNS01000018.1"/>
</dbReference>
<dbReference type="NCBIfam" id="TIGR01727">
    <property type="entry name" value="oligo_HPY"/>
    <property type="match status" value="1"/>
</dbReference>
<evidence type="ECO:0000256" key="3">
    <source>
        <dbReference type="ARBA" id="ARBA00022448"/>
    </source>
</evidence>
<protein>
    <submittedName>
        <fullName evidence="11">Dipeptide/oligopeptide/nickel ABC transporter ATP-binding protein</fullName>
    </submittedName>
</protein>
<reference evidence="12" key="1">
    <citation type="journal article" date="2019" name="Int. J. Syst. Evol. Microbiol.">
        <title>The Global Catalogue of Microorganisms (GCM) 10K type strain sequencing project: providing services to taxonomists for standard genome sequencing and annotation.</title>
        <authorList>
            <consortium name="The Broad Institute Genomics Platform"/>
            <consortium name="The Broad Institute Genome Sequencing Center for Infectious Disease"/>
            <person name="Wu L."/>
            <person name="Ma J."/>
        </authorList>
    </citation>
    <scope>NUCLEOTIDE SEQUENCE [LARGE SCALE GENOMIC DNA]</scope>
    <source>
        <strain evidence="12">NBRC 112416</strain>
    </source>
</reference>
<comment type="subcellular location">
    <subcellularLocation>
        <location evidence="1">Cell inner membrane</location>
        <topology evidence="1">Peripheral membrane protein</topology>
    </subcellularLocation>
</comment>
<dbReference type="SUPFAM" id="SSF52540">
    <property type="entry name" value="P-loop containing nucleoside triphosphate hydrolases"/>
    <property type="match status" value="1"/>
</dbReference>
<keyword evidence="5" id="KW-0997">Cell inner membrane</keyword>
<dbReference type="InterPro" id="IPR013563">
    <property type="entry name" value="Oligopep_ABC_C"/>
</dbReference>
<keyword evidence="3" id="KW-0813">Transport</keyword>
<dbReference type="Gene3D" id="3.40.50.300">
    <property type="entry name" value="P-loop containing nucleotide triphosphate hydrolases"/>
    <property type="match status" value="1"/>
</dbReference>
<evidence type="ECO:0000256" key="2">
    <source>
        <dbReference type="ARBA" id="ARBA00005417"/>
    </source>
</evidence>
<name>A0ABQ5W7T3_9HYPH</name>
<keyword evidence="12" id="KW-1185">Reference proteome</keyword>
<evidence type="ECO:0000256" key="5">
    <source>
        <dbReference type="ARBA" id="ARBA00022519"/>
    </source>
</evidence>
<dbReference type="InterPro" id="IPR050388">
    <property type="entry name" value="ABC_Ni/Peptide_Import"/>
</dbReference>
<keyword evidence="8" id="KW-1278">Translocase</keyword>
<dbReference type="CDD" id="cd03257">
    <property type="entry name" value="ABC_NikE_OppD_transporters"/>
    <property type="match status" value="1"/>
</dbReference>
<evidence type="ECO:0000256" key="4">
    <source>
        <dbReference type="ARBA" id="ARBA00022475"/>
    </source>
</evidence>
<dbReference type="EMBL" id="BSNS01000018">
    <property type="protein sequence ID" value="GLQ56150.1"/>
    <property type="molecule type" value="Genomic_DNA"/>
</dbReference>
<keyword evidence="6" id="KW-0547">Nucleotide-binding</keyword>
<feature type="domain" description="ABC transporter" evidence="10">
    <location>
        <begin position="6"/>
        <end position="263"/>
    </location>
</feature>
<evidence type="ECO:0000256" key="6">
    <source>
        <dbReference type="ARBA" id="ARBA00022741"/>
    </source>
</evidence>
<dbReference type="InterPro" id="IPR017871">
    <property type="entry name" value="ABC_transporter-like_CS"/>
</dbReference>
<dbReference type="PANTHER" id="PTHR43297:SF14">
    <property type="entry name" value="ATPASE AAA-TYPE CORE DOMAIN-CONTAINING PROTEIN"/>
    <property type="match status" value="1"/>
</dbReference>
<dbReference type="GO" id="GO:0005524">
    <property type="term" value="F:ATP binding"/>
    <property type="evidence" value="ECO:0007669"/>
    <property type="project" value="UniProtKB-KW"/>
</dbReference>
<evidence type="ECO:0000313" key="12">
    <source>
        <dbReference type="Proteomes" id="UP001156691"/>
    </source>
</evidence>
<dbReference type="Proteomes" id="UP001156691">
    <property type="component" value="Unassembled WGS sequence"/>
</dbReference>
<dbReference type="SMART" id="SM00382">
    <property type="entry name" value="AAA"/>
    <property type="match status" value="1"/>
</dbReference>